<feature type="compositionally biased region" description="Acidic residues" evidence="1">
    <location>
        <begin position="579"/>
        <end position="590"/>
    </location>
</feature>
<feature type="compositionally biased region" description="Basic and acidic residues" evidence="1">
    <location>
        <begin position="490"/>
        <end position="540"/>
    </location>
</feature>
<feature type="compositionally biased region" description="Basic and acidic residues" evidence="1">
    <location>
        <begin position="411"/>
        <end position="429"/>
    </location>
</feature>
<dbReference type="OMA" id="KMDEESP"/>
<gene>
    <name evidence="2" type="ORF">HHK36_020977</name>
</gene>
<feature type="compositionally biased region" description="Acidic residues" evidence="1">
    <location>
        <begin position="169"/>
        <end position="187"/>
    </location>
</feature>
<feature type="region of interest" description="Disordered" evidence="1">
    <location>
        <begin position="34"/>
        <end position="63"/>
    </location>
</feature>
<dbReference type="EMBL" id="JABCRI010000014">
    <property type="protein sequence ID" value="KAF8394760.1"/>
    <property type="molecule type" value="Genomic_DNA"/>
</dbReference>
<feature type="region of interest" description="Disordered" evidence="1">
    <location>
        <begin position="106"/>
        <end position="360"/>
    </location>
</feature>
<feature type="compositionally biased region" description="Basic and acidic residues" evidence="1">
    <location>
        <begin position="559"/>
        <end position="578"/>
    </location>
</feature>
<protein>
    <submittedName>
        <fullName evidence="2">Uncharacterized protein</fullName>
    </submittedName>
</protein>
<evidence type="ECO:0000313" key="2">
    <source>
        <dbReference type="EMBL" id="KAF8394760.1"/>
    </source>
</evidence>
<name>A0A834YV01_TETSI</name>
<feature type="compositionally biased region" description="Basic and acidic residues" evidence="1">
    <location>
        <begin position="618"/>
        <end position="645"/>
    </location>
</feature>
<dbReference type="Proteomes" id="UP000655225">
    <property type="component" value="Unassembled WGS sequence"/>
</dbReference>
<feature type="compositionally biased region" description="Basic and acidic residues" evidence="1">
    <location>
        <begin position="242"/>
        <end position="263"/>
    </location>
</feature>
<comment type="caution">
    <text evidence="2">The sequence shown here is derived from an EMBL/GenBank/DDBJ whole genome shotgun (WGS) entry which is preliminary data.</text>
</comment>
<dbReference type="OrthoDB" id="1304274at2759"/>
<feature type="compositionally biased region" description="Polar residues" evidence="1">
    <location>
        <begin position="607"/>
        <end position="617"/>
    </location>
</feature>
<dbReference type="AlphaFoldDB" id="A0A834YV01"/>
<organism evidence="2 3">
    <name type="scientific">Tetracentron sinense</name>
    <name type="common">Spur-leaf</name>
    <dbReference type="NCBI Taxonomy" id="13715"/>
    <lineage>
        <taxon>Eukaryota</taxon>
        <taxon>Viridiplantae</taxon>
        <taxon>Streptophyta</taxon>
        <taxon>Embryophyta</taxon>
        <taxon>Tracheophyta</taxon>
        <taxon>Spermatophyta</taxon>
        <taxon>Magnoliopsida</taxon>
        <taxon>Trochodendrales</taxon>
        <taxon>Trochodendraceae</taxon>
        <taxon>Tetracentron</taxon>
    </lineage>
</organism>
<sequence length="722" mass="79527">MASETAAADHSTDEQLINFELLQQQLEKKVKEEIKTVEEEGVPPSKENEGNDEEGKLKADLASQVVPVTKSEENMEDNQMEPPVTVEFVKVVDAPDLDVPVGDSLKVVKNSGPEPVVSSVPEPAVEAVSKQPEVQPAVEAVEKPDKQPGIGIVEEQPVDQPAIEAIEKEPEEQPEIESVEKEPEEQPAVEAIEKQPEEQLTVEAVEKEPEKQPPIEDVKEQLEEQPKKPDVPESAIEAVENPVEHPEVSPVKELESEVAKEPEISEAVENTVQHSEFSPVKELESEVAKEPEVSKAVENPVEHSEVSPVKELESEVSKEQEVSETVENPVEHSEVSSVKELESEVAKEPEVTEAVENPVEHSEVSFVKELESEVVKAPDVSEVESKVVENPEPVNEVEEKSQEQPEVIEEVQEKSEKVKPKNNLEGKIMEDEETSANRIEGRESLKEELSSKDQESVAAESLDQVVSPIQEAQADQNKDGGDSSLPNVDKQTDLEEIKKEESGVEGLSKEAIAEVEKVEEEKEEKKVKIEEKNAKIKESTQPESIQIEDVSGSHFATEVTEKSFEGEQTCRDVEVVTEEKEESVNDDVPDSIETKKGIDIEGKVDGVNNTTTVSEPSGESKESELEAKVDKTTETSVDMLEKEKEEEVVEETVKSDAPNLESSKDGADLSKQEVPTKPIQKHSTNLISKVKQSIVKVKKAIIGKSPSSKTISSEAKDDIKVK</sequence>
<feature type="compositionally biased region" description="Basic and acidic residues" evidence="1">
    <location>
        <begin position="46"/>
        <end position="59"/>
    </location>
</feature>
<keyword evidence="3" id="KW-1185">Reference proteome</keyword>
<evidence type="ECO:0000256" key="1">
    <source>
        <dbReference type="SAM" id="MobiDB-lite"/>
    </source>
</evidence>
<feature type="compositionally biased region" description="Basic and acidic residues" evidence="1">
    <location>
        <begin position="329"/>
        <end position="350"/>
    </location>
</feature>
<feature type="compositionally biased region" description="Basic and acidic residues" evidence="1">
    <location>
        <begin position="592"/>
        <end position="604"/>
    </location>
</feature>
<evidence type="ECO:0000313" key="3">
    <source>
        <dbReference type="Proteomes" id="UP000655225"/>
    </source>
</evidence>
<feature type="compositionally biased region" description="Basic and acidic residues" evidence="1">
    <location>
        <begin position="662"/>
        <end position="671"/>
    </location>
</feature>
<proteinExistence type="predicted"/>
<feature type="compositionally biased region" description="Basic and acidic residues" evidence="1">
    <location>
        <begin position="279"/>
        <end position="321"/>
    </location>
</feature>
<dbReference type="PANTHER" id="PTHR37729">
    <property type="entry name" value="NEUROFILAMENT PROTEIN-LIKE PROTEIN"/>
    <property type="match status" value="1"/>
</dbReference>
<reference evidence="2 3" key="1">
    <citation type="submission" date="2020-04" db="EMBL/GenBank/DDBJ databases">
        <title>Plant Genome Project.</title>
        <authorList>
            <person name="Zhang R.-G."/>
        </authorList>
    </citation>
    <scope>NUCLEOTIDE SEQUENCE [LARGE SCALE GENOMIC DNA]</scope>
    <source>
        <strain evidence="2">YNK0</strain>
        <tissue evidence="2">Leaf</tissue>
    </source>
</reference>
<feature type="compositionally biased region" description="Basic and acidic residues" evidence="1">
    <location>
        <begin position="439"/>
        <end position="455"/>
    </location>
</feature>
<feature type="region of interest" description="Disordered" evidence="1">
    <location>
        <begin position="378"/>
        <end position="685"/>
    </location>
</feature>
<accession>A0A834YV01</accession>
<dbReference type="PANTHER" id="PTHR37729:SF1">
    <property type="entry name" value="NEUROFILAMENT PROTEIN-LIKE PROTEIN"/>
    <property type="match status" value="1"/>
</dbReference>
<feature type="compositionally biased region" description="Low complexity" evidence="1">
    <location>
        <begin position="113"/>
        <end position="129"/>
    </location>
</feature>
<feature type="compositionally biased region" description="Basic and acidic residues" evidence="1">
    <location>
        <begin position="204"/>
        <end position="231"/>
    </location>
</feature>